<evidence type="ECO:0000256" key="4">
    <source>
        <dbReference type="ARBA" id="ARBA00022993"/>
    </source>
</evidence>
<dbReference type="PANTHER" id="PTHR10695">
    <property type="entry name" value="DEPHOSPHO-COA KINASE-RELATED"/>
    <property type="match status" value="1"/>
</dbReference>
<keyword evidence="5" id="KW-0808">Transferase</keyword>
<dbReference type="GO" id="GO:0004140">
    <property type="term" value="F:dephospho-CoA kinase activity"/>
    <property type="evidence" value="ECO:0007669"/>
    <property type="project" value="UniProtKB-UniRule"/>
</dbReference>
<dbReference type="InterPro" id="IPR027417">
    <property type="entry name" value="P-loop_NTPase"/>
</dbReference>
<comment type="function">
    <text evidence="5">Catalyzes the phosphorylation of the 3'-hydroxyl group of dephosphocoenzyme A to form coenzyme A.</text>
</comment>
<dbReference type="GO" id="GO:0015937">
    <property type="term" value="P:coenzyme A biosynthetic process"/>
    <property type="evidence" value="ECO:0007669"/>
    <property type="project" value="UniProtKB-UniRule"/>
</dbReference>
<dbReference type="InterPro" id="IPR001977">
    <property type="entry name" value="Depp_CoAkinase"/>
</dbReference>
<proteinExistence type="inferred from homology"/>
<dbReference type="RefSeq" id="WP_088755873.1">
    <property type="nucleotide sequence ID" value="NZ_NJGV01000013.1"/>
</dbReference>
<dbReference type="GO" id="GO:0005737">
    <property type="term" value="C:cytoplasm"/>
    <property type="evidence" value="ECO:0007669"/>
    <property type="project" value="UniProtKB-SubCell"/>
</dbReference>
<dbReference type="HAMAP" id="MF_00376">
    <property type="entry name" value="Dephospho_CoA_kinase"/>
    <property type="match status" value="1"/>
</dbReference>
<evidence type="ECO:0000256" key="3">
    <source>
        <dbReference type="ARBA" id="ARBA00022840"/>
    </source>
</evidence>
<feature type="binding site" evidence="5">
    <location>
        <begin position="17"/>
        <end position="22"/>
    </location>
    <ligand>
        <name>ATP</name>
        <dbReference type="ChEBI" id="CHEBI:30616"/>
    </ligand>
</feature>
<dbReference type="SUPFAM" id="SSF52540">
    <property type="entry name" value="P-loop containing nucleoside triphosphate hydrolases"/>
    <property type="match status" value="1"/>
</dbReference>
<dbReference type="Proteomes" id="UP000214747">
    <property type="component" value="Unassembled WGS sequence"/>
</dbReference>
<dbReference type="PANTHER" id="PTHR10695:SF46">
    <property type="entry name" value="BIFUNCTIONAL COENZYME A SYNTHASE-RELATED"/>
    <property type="match status" value="1"/>
</dbReference>
<keyword evidence="2 5" id="KW-0547">Nucleotide-binding</keyword>
<dbReference type="UniPathway" id="UPA00241">
    <property type="reaction ID" value="UER00356"/>
</dbReference>
<protein>
    <recommendedName>
        <fullName evidence="5 6">Dephospho-CoA kinase</fullName>
        <ecNumber evidence="5 6">2.7.1.24</ecNumber>
    </recommendedName>
    <alternativeName>
        <fullName evidence="5">Dephosphocoenzyme A kinase</fullName>
    </alternativeName>
</protein>
<dbReference type="AlphaFoldDB" id="A0A225SS47"/>
<comment type="similarity">
    <text evidence="1 5">Belongs to the CoaE family.</text>
</comment>
<sequence>MTSLTERFTIGLTGGIGSGKTTVANLFGELGASLVDTDAIAHALTAPQGLAIDPIRDVFGDEFIDAHGAMDRTRMRQHVFGNPTARHALEAILHPLIRSETVRQAEAATGPYVIFVVPLLVESGTWVGRASRILVVDCPEEVQIARVMQRNGLQREEVEAIMAAQASRQARLAVAQDVIDNGGSNADLPHQVRELHTRYLDLAKGA</sequence>
<gene>
    <name evidence="5" type="primary">coaE</name>
    <name evidence="7" type="ORF">CEJ45_14975</name>
</gene>
<reference evidence="7 8" key="1">
    <citation type="journal article" date="2010" name="Int. J. Syst. Evol. Microbiol.">
        <title>Reclassification of Herbaspirillum putei as a later heterotypic synonym of Herbaspirillum huttiense, with the description of H. huttiense subsp. huttiense subsp. nov. and H. huttiense subsp. putei subsp. nov., comb. nov., and description of Herbaspirillum aquaticum sp. nov.</title>
        <authorList>
            <person name="Dobritsa A.P."/>
            <person name="Reddy M.C."/>
            <person name="Samadpour M."/>
        </authorList>
    </citation>
    <scope>NUCLEOTIDE SEQUENCE [LARGE SCALE GENOMIC DNA]</scope>
    <source>
        <strain evidence="7 8">IEH 4430</strain>
    </source>
</reference>
<keyword evidence="3 5" id="KW-0067">ATP-binding</keyword>
<keyword evidence="5 7" id="KW-0418">Kinase</keyword>
<evidence type="ECO:0000313" key="7">
    <source>
        <dbReference type="EMBL" id="OWY33929.1"/>
    </source>
</evidence>
<comment type="caution">
    <text evidence="7">The sequence shown here is derived from an EMBL/GenBank/DDBJ whole genome shotgun (WGS) entry which is preliminary data.</text>
</comment>
<dbReference type="CDD" id="cd02022">
    <property type="entry name" value="DPCK"/>
    <property type="match status" value="1"/>
</dbReference>
<accession>A0A225SS47</accession>
<keyword evidence="4 5" id="KW-0173">Coenzyme A biosynthesis</keyword>
<evidence type="ECO:0000256" key="5">
    <source>
        <dbReference type="HAMAP-Rule" id="MF_00376"/>
    </source>
</evidence>
<evidence type="ECO:0000256" key="1">
    <source>
        <dbReference type="ARBA" id="ARBA00009018"/>
    </source>
</evidence>
<dbReference type="NCBIfam" id="TIGR00152">
    <property type="entry name" value="dephospho-CoA kinase"/>
    <property type="match status" value="1"/>
</dbReference>
<comment type="pathway">
    <text evidence="5">Cofactor biosynthesis; coenzyme A biosynthesis; CoA from (R)-pantothenate: step 5/5.</text>
</comment>
<dbReference type="Gene3D" id="3.40.50.300">
    <property type="entry name" value="P-loop containing nucleotide triphosphate hydrolases"/>
    <property type="match status" value="1"/>
</dbReference>
<organism evidence="7 8">
    <name type="scientific">Herbaspirillum aquaticum</name>
    <dbReference type="NCBI Taxonomy" id="568783"/>
    <lineage>
        <taxon>Bacteria</taxon>
        <taxon>Pseudomonadati</taxon>
        <taxon>Pseudomonadota</taxon>
        <taxon>Betaproteobacteria</taxon>
        <taxon>Burkholderiales</taxon>
        <taxon>Oxalobacteraceae</taxon>
        <taxon>Herbaspirillum</taxon>
    </lineage>
</organism>
<dbReference type="EC" id="2.7.1.24" evidence="5 6"/>
<dbReference type="GO" id="GO:0005524">
    <property type="term" value="F:ATP binding"/>
    <property type="evidence" value="ECO:0007669"/>
    <property type="project" value="UniProtKB-UniRule"/>
</dbReference>
<comment type="subcellular location">
    <subcellularLocation>
        <location evidence="5">Cytoplasm</location>
    </subcellularLocation>
</comment>
<dbReference type="PROSITE" id="PS51219">
    <property type="entry name" value="DPCK"/>
    <property type="match status" value="1"/>
</dbReference>
<name>A0A225SS47_9BURK</name>
<keyword evidence="5" id="KW-0963">Cytoplasm</keyword>
<evidence type="ECO:0000256" key="2">
    <source>
        <dbReference type="ARBA" id="ARBA00022741"/>
    </source>
</evidence>
<comment type="catalytic activity">
    <reaction evidence="5">
        <text>3'-dephospho-CoA + ATP = ADP + CoA + H(+)</text>
        <dbReference type="Rhea" id="RHEA:18245"/>
        <dbReference type="ChEBI" id="CHEBI:15378"/>
        <dbReference type="ChEBI" id="CHEBI:30616"/>
        <dbReference type="ChEBI" id="CHEBI:57287"/>
        <dbReference type="ChEBI" id="CHEBI:57328"/>
        <dbReference type="ChEBI" id="CHEBI:456216"/>
        <dbReference type="EC" id="2.7.1.24"/>
    </reaction>
</comment>
<dbReference type="EMBL" id="NJGV01000013">
    <property type="protein sequence ID" value="OWY33929.1"/>
    <property type="molecule type" value="Genomic_DNA"/>
</dbReference>
<evidence type="ECO:0000256" key="6">
    <source>
        <dbReference type="NCBIfam" id="TIGR00152"/>
    </source>
</evidence>
<keyword evidence="8" id="KW-1185">Reference proteome</keyword>
<dbReference type="Pfam" id="PF01121">
    <property type="entry name" value="CoaE"/>
    <property type="match status" value="1"/>
</dbReference>
<evidence type="ECO:0000313" key="8">
    <source>
        <dbReference type="Proteomes" id="UP000214747"/>
    </source>
</evidence>